<keyword evidence="2" id="KW-1185">Reference proteome</keyword>
<proteinExistence type="predicted"/>
<reference evidence="1 2" key="1">
    <citation type="submission" date="2012-12" db="EMBL/GenBank/DDBJ databases">
        <title>Genome assembly of Fulvivirga imtechensis AK7.</title>
        <authorList>
            <person name="Nupur N."/>
            <person name="Khatri I."/>
            <person name="Kumar R."/>
            <person name="Subramanian S."/>
            <person name="Pinnaka A."/>
        </authorList>
    </citation>
    <scope>NUCLEOTIDE SEQUENCE [LARGE SCALE GENOMIC DNA]</scope>
    <source>
        <strain evidence="1 2">AK7</strain>
    </source>
</reference>
<organism evidence="1 2">
    <name type="scientific">Fulvivirga imtechensis AK7</name>
    <dbReference type="NCBI Taxonomy" id="1237149"/>
    <lineage>
        <taxon>Bacteria</taxon>
        <taxon>Pseudomonadati</taxon>
        <taxon>Bacteroidota</taxon>
        <taxon>Cytophagia</taxon>
        <taxon>Cytophagales</taxon>
        <taxon>Fulvivirgaceae</taxon>
        <taxon>Fulvivirga</taxon>
    </lineage>
</organism>
<evidence type="ECO:0008006" key="3">
    <source>
        <dbReference type="Google" id="ProtNLM"/>
    </source>
</evidence>
<dbReference type="AlphaFoldDB" id="L8K036"/>
<protein>
    <recommendedName>
        <fullName evidence="3">DUF4154 domain-containing protein</fullName>
    </recommendedName>
</protein>
<dbReference type="Pfam" id="PF13689">
    <property type="entry name" value="DUF4154"/>
    <property type="match status" value="1"/>
</dbReference>
<comment type="caution">
    <text evidence="1">The sequence shown here is derived from an EMBL/GenBank/DDBJ whole genome shotgun (WGS) entry which is preliminary data.</text>
</comment>
<dbReference type="Proteomes" id="UP000011135">
    <property type="component" value="Unassembled WGS sequence"/>
</dbReference>
<sequence length="103" mass="11099">MAEVKKAGNRTIVIRKFGNIDQVSNSEIVFVAKEAGSQLKPLLDKVGAANTLVITEEEGLGLEGSNINFVIRGGKLAFELNKSAMERADLKVSTELSRLAIII</sequence>
<dbReference type="InterPro" id="IPR025293">
    <property type="entry name" value="YfiR/HmsC-like"/>
</dbReference>
<evidence type="ECO:0000313" key="1">
    <source>
        <dbReference type="EMBL" id="ELR73743.1"/>
    </source>
</evidence>
<name>L8K036_9BACT</name>
<evidence type="ECO:0000313" key="2">
    <source>
        <dbReference type="Proteomes" id="UP000011135"/>
    </source>
</evidence>
<gene>
    <name evidence="1" type="ORF">C900_01353</name>
</gene>
<accession>L8K036</accession>
<dbReference type="EMBL" id="AMZN01000002">
    <property type="protein sequence ID" value="ELR73743.1"/>
    <property type="molecule type" value="Genomic_DNA"/>
</dbReference>